<name>A0A4R6BWQ3_9STAP</name>
<dbReference type="SUPFAM" id="SSF52833">
    <property type="entry name" value="Thioredoxin-like"/>
    <property type="match status" value="1"/>
</dbReference>
<comment type="similarity">
    <text evidence="2">Belongs to the SpxH family.</text>
</comment>
<dbReference type="EMBL" id="SCWB01000004">
    <property type="protein sequence ID" value="TDM12442.1"/>
    <property type="molecule type" value="Genomic_DNA"/>
</dbReference>
<sequence>MKHLEVIHNDKCLSLQPVKKVEIYSFFDPFCKDCWDLKAVLRKLQIEYSQYVEIKQILLPTLRVLTKCQAQSTTEDDNIALAYKAAELQGRKRAAMFLRYVQNEIMPKQDIITRELIIECAKKARLDIDTFLTDIKSIHVTNSLKVDQHISREMEVTMSPTLVFFNENFEDDGLKVEGIQQYAIYTYLINELISHSIEKELPPKIEEYIIENELVSESELEVIYEWPKNVLSRELKKLKLMNKIEAVTYSSGQYWRKKEAI</sequence>
<accession>A0A4R6BWQ3</accession>
<comment type="caution">
    <text evidence="3">The sequence shown here is derived from an EMBL/GenBank/DDBJ whole genome shotgun (WGS) entry which is preliminary data.</text>
</comment>
<reference evidence="3 4" key="1">
    <citation type="submission" date="2019-01" db="EMBL/GenBank/DDBJ databases">
        <title>Draft genome sequences of the type strains of six Macrococcus species.</title>
        <authorList>
            <person name="Mazhar S."/>
            <person name="Altermann E."/>
            <person name="Hill C."/>
            <person name="Mcauliffe O."/>
        </authorList>
    </citation>
    <scope>NUCLEOTIDE SEQUENCE [LARGE SCALE GENOMIC DNA]</scope>
    <source>
        <strain evidence="3 4">CCM4815</strain>
    </source>
</reference>
<dbReference type="HAMAP" id="MF_02245">
    <property type="entry name" value="Adapter_SpxH"/>
    <property type="match status" value="1"/>
</dbReference>
<proteinExistence type="inferred from homology"/>
<evidence type="ECO:0000313" key="4">
    <source>
        <dbReference type="Proteomes" id="UP000294802"/>
    </source>
</evidence>
<protein>
    <recommendedName>
        <fullName evidence="2">ClpXP adapter protein SpxH</fullName>
    </recommendedName>
</protein>
<dbReference type="Pfam" id="PF13743">
    <property type="entry name" value="Thioredoxin_5"/>
    <property type="match status" value="1"/>
</dbReference>
<evidence type="ECO:0000256" key="1">
    <source>
        <dbReference type="ARBA" id="ARBA00022490"/>
    </source>
</evidence>
<dbReference type="InterPro" id="IPR046404">
    <property type="entry name" value="Adapter_SpxH"/>
</dbReference>
<gene>
    <name evidence="2" type="primary">spxH</name>
    <name evidence="3" type="ORF">ERX29_03725</name>
</gene>
<dbReference type="InterPro" id="IPR036249">
    <property type="entry name" value="Thioredoxin-like_sf"/>
</dbReference>
<dbReference type="GO" id="GO:0005737">
    <property type="term" value="C:cytoplasm"/>
    <property type="evidence" value="ECO:0007669"/>
    <property type="project" value="UniProtKB-SubCell"/>
</dbReference>
<comment type="subunit">
    <text evidence="2">Interacts with Spx.</text>
</comment>
<dbReference type="AlphaFoldDB" id="A0A4R6BWQ3"/>
<comment type="function">
    <text evidence="2">Adapter protein required for efficient degradation of Spx by ClpXP under non-stress conditions. Interaction with Spx stabilizes Spx and exposes the C-terminus of Spx for recognition and proteolysis by ClpXP.</text>
</comment>
<keyword evidence="1 2" id="KW-0963">Cytoplasm</keyword>
<dbReference type="RefSeq" id="WP_133443347.1">
    <property type="nucleotide sequence ID" value="NZ_SCWB01000004.1"/>
</dbReference>
<dbReference type="Proteomes" id="UP000294802">
    <property type="component" value="Unassembled WGS sequence"/>
</dbReference>
<keyword evidence="4" id="KW-1185">Reference proteome</keyword>
<dbReference type="OrthoDB" id="9813770at2"/>
<dbReference type="Gene3D" id="3.40.30.10">
    <property type="entry name" value="Glutaredoxin"/>
    <property type="match status" value="1"/>
</dbReference>
<organism evidence="3 4">
    <name type="scientific">Macrococcus lamae</name>
    <dbReference type="NCBI Taxonomy" id="198484"/>
    <lineage>
        <taxon>Bacteria</taxon>
        <taxon>Bacillati</taxon>
        <taxon>Bacillota</taxon>
        <taxon>Bacilli</taxon>
        <taxon>Bacillales</taxon>
        <taxon>Staphylococcaceae</taxon>
        <taxon>Macrococcus</taxon>
    </lineage>
</organism>
<evidence type="ECO:0000313" key="3">
    <source>
        <dbReference type="EMBL" id="TDM12442.1"/>
    </source>
</evidence>
<evidence type="ECO:0000256" key="2">
    <source>
        <dbReference type="HAMAP-Rule" id="MF_02245"/>
    </source>
</evidence>
<comment type="subcellular location">
    <subcellularLocation>
        <location evidence="2">Cytoplasm</location>
    </subcellularLocation>
</comment>